<dbReference type="SUPFAM" id="SSF53223">
    <property type="entry name" value="Aminoacid dehydrogenase-like, N-terminal domain"/>
    <property type="match status" value="1"/>
</dbReference>
<evidence type="ECO:0000256" key="2">
    <source>
        <dbReference type="ARBA" id="ARBA00023141"/>
    </source>
</evidence>
<dbReference type="PANTHER" id="PTHR21089:SF1">
    <property type="entry name" value="BIFUNCTIONAL 3-DEHYDROQUINATE DEHYDRATASE_SHIKIMATE DEHYDROGENASE, CHLOROPLASTIC"/>
    <property type="match status" value="1"/>
</dbReference>
<dbReference type="Gene3D" id="3.40.50.720">
    <property type="entry name" value="NAD(P)-binding Rossmann-like Domain"/>
    <property type="match status" value="1"/>
</dbReference>
<dbReference type="InterPro" id="IPR041121">
    <property type="entry name" value="SDH_C"/>
</dbReference>
<evidence type="ECO:0000313" key="6">
    <source>
        <dbReference type="Proteomes" id="UP001500752"/>
    </source>
</evidence>
<dbReference type="PANTHER" id="PTHR21089">
    <property type="entry name" value="SHIKIMATE DEHYDROGENASE"/>
    <property type="match status" value="1"/>
</dbReference>
<accession>A0ABP7CKW6</accession>
<dbReference type="Gene3D" id="3.40.50.10860">
    <property type="entry name" value="Leucine Dehydrogenase, chain A, domain 1"/>
    <property type="match status" value="1"/>
</dbReference>
<gene>
    <name evidence="5" type="ORF">GCM10023081_30070</name>
</gene>
<comment type="caution">
    <text evidence="5">The sequence shown here is derived from an EMBL/GenBank/DDBJ whole genome shotgun (WGS) entry which is preliminary data.</text>
</comment>
<organism evidence="5 6">
    <name type="scientific">Arthrobacter ginkgonis</name>
    <dbReference type="NCBI Taxonomy" id="1630594"/>
    <lineage>
        <taxon>Bacteria</taxon>
        <taxon>Bacillati</taxon>
        <taxon>Actinomycetota</taxon>
        <taxon>Actinomycetes</taxon>
        <taxon>Micrococcales</taxon>
        <taxon>Micrococcaceae</taxon>
        <taxon>Arthrobacter</taxon>
    </lineage>
</organism>
<dbReference type="InterPro" id="IPR022893">
    <property type="entry name" value="Shikimate_DH_fam"/>
</dbReference>
<feature type="domain" description="SDH C-terminal" evidence="4">
    <location>
        <begin position="260"/>
        <end position="281"/>
    </location>
</feature>
<sequence>MVRRQRGRLQVSAPAQGRAAVFGSPIGHSRSPVLHRAAYDLLGLDIAYTAIEGGEADAPRIAAMLRSEPGWRGGSFTMPFKHVMVPLMDTVSDRVARLGVLNTVVVSRDDAGRVRLHGENTDVAGIVRALHDAGTSRLSRAAVLGAGGTAAAATEALAQLGAASIDYVVRTPSRAAGVLALAAALGIEGRAVSAGEAGQRLGEYGAVVSTLPPHAADGLAEALRVSTVPAGTPLLDVAYDPWPSVLAGAWEAAGGRVVSGLSMLVHQAVDQVRLFTGAADADWERVTNVMCDAVDLPCPAS</sequence>
<dbReference type="InterPro" id="IPR046346">
    <property type="entry name" value="Aminoacid_DH-like_N_sf"/>
</dbReference>
<feature type="domain" description="Shikimate dehydrogenase substrate binding N-terminal" evidence="3">
    <location>
        <begin position="21"/>
        <end position="104"/>
    </location>
</feature>
<protein>
    <submittedName>
        <fullName evidence="5">Shikimate dehydrogenase</fullName>
    </submittedName>
</protein>
<evidence type="ECO:0000313" key="5">
    <source>
        <dbReference type="EMBL" id="GAA3690571.1"/>
    </source>
</evidence>
<dbReference type="Pfam" id="PF18317">
    <property type="entry name" value="SDH_C"/>
    <property type="match status" value="1"/>
</dbReference>
<evidence type="ECO:0000259" key="3">
    <source>
        <dbReference type="Pfam" id="PF08501"/>
    </source>
</evidence>
<dbReference type="InterPro" id="IPR013708">
    <property type="entry name" value="Shikimate_DH-bd_N"/>
</dbReference>
<reference evidence="6" key="1">
    <citation type="journal article" date="2019" name="Int. J. Syst. Evol. Microbiol.">
        <title>The Global Catalogue of Microorganisms (GCM) 10K type strain sequencing project: providing services to taxonomists for standard genome sequencing and annotation.</title>
        <authorList>
            <consortium name="The Broad Institute Genomics Platform"/>
            <consortium name="The Broad Institute Genome Sequencing Center for Infectious Disease"/>
            <person name="Wu L."/>
            <person name="Ma J."/>
        </authorList>
    </citation>
    <scope>NUCLEOTIDE SEQUENCE [LARGE SCALE GENOMIC DNA]</scope>
    <source>
        <strain evidence="6">JCM 30742</strain>
    </source>
</reference>
<dbReference type="InterPro" id="IPR036291">
    <property type="entry name" value="NAD(P)-bd_dom_sf"/>
</dbReference>
<keyword evidence="2" id="KW-0028">Amino-acid biosynthesis</keyword>
<proteinExistence type="predicted"/>
<keyword evidence="2" id="KW-0057">Aromatic amino acid biosynthesis</keyword>
<dbReference type="EMBL" id="BAABEO010000019">
    <property type="protein sequence ID" value="GAA3690571.1"/>
    <property type="molecule type" value="Genomic_DNA"/>
</dbReference>
<evidence type="ECO:0000256" key="1">
    <source>
        <dbReference type="ARBA" id="ARBA00004871"/>
    </source>
</evidence>
<comment type="pathway">
    <text evidence="1">Metabolic intermediate biosynthesis; chorismate biosynthesis; chorismate from D-erythrose 4-phosphate and phosphoenolpyruvate: step 4/7.</text>
</comment>
<keyword evidence="6" id="KW-1185">Reference proteome</keyword>
<evidence type="ECO:0000259" key="4">
    <source>
        <dbReference type="Pfam" id="PF18317"/>
    </source>
</evidence>
<dbReference type="Pfam" id="PF08501">
    <property type="entry name" value="Shikimate_dh_N"/>
    <property type="match status" value="1"/>
</dbReference>
<name>A0ABP7CKW6_9MICC</name>
<dbReference type="Proteomes" id="UP001500752">
    <property type="component" value="Unassembled WGS sequence"/>
</dbReference>
<dbReference type="SUPFAM" id="SSF51735">
    <property type="entry name" value="NAD(P)-binding Rossmann-fold domains"/>
    <property type="match status" value="1"/>
</dbReference>